<organism evidence="2">
    <name type="scientific">Psilocybe cubensis</name>
    <name type="common">Psychedelic mushroom</name>
    <name type="synonym">Stropharia cubensis</name>
    <dbReference type="NCBI Taxonomy" id="181762"/>
    <lineage>
        <taxon>Eukaryota</taxon>
        <taxon>Fungi</taxon>
        <taxon>Dikarya</taxon>
        <taxon>Basidiomycota</taxon>
        <taxon>Agaricomycotina</taxon>
        <taxon>Agaricomycetes</taxon>
        <taxon>Agaricomycetidae</taxon>
        <taxon>Agaricales</taxon>
        <taxon>Agaricineae</taxon>
        <taxon>Strophariaceae</taxon>
        <taxon>Psilocybe</taxon>
    </lineage>
</organism>
<feature type="transmembrane region" description="Helical" evidence="1">
    <location>
        <begin position="587"/>
        <end position="606"/>
    </location>
</feature>
<dbReference type="OrthoDB" id="2548253at2759"/>
<evidence type="ECO:0000313" key="2">
    <source>
        <dbReference type="EMBL" id="KAG5164202.1"/>
    </source>
</evidence>
<feature type="transmembrane region" description="Helical" evidence="1">
    <location>
        <begin position="499"/>
        <end position="519"/>
    </location>
</feature>
<feature type="transmembrane region" description="Helical" evidence="1">
    <location>
        <begin position="694"/>
        <end position="713"/>
    </location>
</feature>
<dbReference type="AlphaFoldDB" id="A0A8H7XP40"/>
<feature type="transmembrane region" description="Helical" evidence="1">
    <location>
        <begin position="637"/>
        <end position="656"/>
    </location>
</feature>
<accession>A0A8H7XP40</accession>
<reference evidence="2" key="1">
    <citation type="submission" date="2021-02" db="EMBL/GenBank/DDBJ databases">
        <title>Psilocybe cubensis genome.</title>
        <authorList>
            <person name="Mckernan K.J."/>
            <person name="Crawford S."/>
            <person name="Trippe A."/>
            <person name="Kane L.T."/>
            <person name="Mclaughlin S."/>
        </authorList>
    </citation>
    <scope>NUCLEOTIDE SEQUENCE [LARGE SCALE GENOMIC DNA]</scope>
    <source>
        <strain evidence="2">MGC-MH-2018</strain>
    </source>
</reference>
<feature type="transmembrane region" description="Helical" evidence="1">
    <location>
        <begin position="32"/>
        <end position="50"/>
    </location>
</feature>
<evidence type="ECO:0000256" key="1">
    <source>
        <dbReference type="SAM" id="Phobius"/>
    </source>
</evidence>
<feature type="transmembrane region" description="Helical" evidence="1">
    <location>
        <begin position="668"/>
        <end position="688"/>
    </location>
</feature>
<keyword evidence="1" id="KW-1133">Transmembrane helix</keyword>
<dbReference type="EMBL" id="JAFIQS010000012">
    <property type="protein sequence ID" value="KAG5164202.1"/>
    <property type="molecule type" value="Genomic_DNA"/>
</dbReference>
<gene>
    <name evidence="2" type="ORF">JR316_010700</name>
</gene>
<proteinExistence type="predicted"/>
<protein>
    <submittedName>
        <fullName evidence="2">Uncharacterized protein</fullName>
    </submittedName>
</protein>
<keyword evidence="1" id="KW-0472">Membrane</keyword>
<comment type="caution">
    <text evidence="2">The sequence shown here is derived from an EMBL/GenBank/DDBJ whole genome shotgun (WGS) entry which is preliminary data.</text>
</comment>
<name>A0A8H7XP40_PSICU</name>
<sequence length="731" mass="83495">MALTPDSTSLYKLNQLDPGPPRRRRTKFGCKCILYVVLTFVGLWGTYASYRALQNRLALLRHPYQFLYQDPKNSYRPQDIVRPLIDRNQTFDVVATVWIRSPQTKISGVEVGYPDWMQSHQNLKLDETAIFSEKVFQGLRLQDKNKKKSVNLQVPTEIFKLRELNNYDLRASFVLIPTSPSLLDNATFYSSWIPSEAQYPPMRPWPVDTAFPSLADNIVDSYGTFTPLIAFHDIKSRCPDSFQPEDVEDDETYYEEDDIVLSFGVAENRKKWASTKGRSVLSSHPYIITRSFLRVVDMTQIFNKPAFDNAHAKLKSYSCGRLSTINGFRAWASWKDCIHSYYAIGNHAVKIRIAQISEKTGKERTEWAYAPYLSLADNAWGTKDLVPVPVNRQQCIEVDARESSESLESPTVNITWNITFSGVNLFELTAGNTMAEAMPPHNMTDAEHGLHSQHLLFEYSQGLAGHRFRDDFHPRREMALAVLNIMYWFTRSSTSGISIIGSALQIISVVLSSIATVVYKRLQEESISFSESLKYLRMVNALFTAFLILKAITRGEIRWWKKVVPIITFALATHAERTSQRIEARTSLRSIMIAYLVLSTASYVIFHQQYYLIAPRYTYGEPFKNSLCQFLFWAPNYLLHEPLGLLSLALQLILNYRMQTFAGMYKANTGVTLTAVVFELIAKAPWVIGEGSGLGPWTPFNFLLMCSMVVYAVQAWRYVSVASLEDEEDEK</sequence>
<keyword evidence="1" id="KW-0812">Transmembrane</keyword>